<dbReference type="EMBL" id="QVQW01000003">
    <property type="protein sequence ID" value="RKU49027.1"/>
    <property type="molecule type" value="Genomic_DNA"/>
</dbReference>
<feature type="region of interest" description="Disordered" evidence="2">
    <location>
        <begin position="1"/>
        <end position="27"/>
    </location>
</feature>
<dbReference type="STRING" id="177199.A0A420YM95"/>
<keyword evidence="4" id="KW-1185">Reference proteome</keyword>
<evidence type="ECO:0000256" key="2">
    <source>
        <dbReference type="SAM" id="MobiDB-lite"/>
    </source>
</evidence>
<dbReference type="AlphaFoldDB" id="A0A420YM95"/>
<reference evidence="3 4" key="1">
    <citation type="submission" date="2018-08" db="EMBL/GenBank/DDBJ databases">
        <title>Draft genome of the lignicolous fungus Coniochaeta pulveracea.</title>
        <authorList>
            <person name="Borstlap C.J."/>
            <person name="De Witt R.N."/>
            <person name="Botha A."/>
            <person name="Volschenk H."/>
        </authorList>
    </citation>
    <scope>NUCLEOTIDE SEQUENCE [LARGE SCALE GENOMIC DNA]</scope>
    <source>
        <strain evidence="3 4">CAB683</strain>
    </source>
</reference>
<evidence type="ECO:0000313" key="3">
    <source>
        <dbReference type="EMBL" id="RKU49027.1"/>
    </source>
</evidence>
<evidence type="ECO:0000313" key="4">
    <source>
        <dbReference type="Proteomes" id="UP000275385"/>
    </source>
</evidence>
<name>A0A420YM95_9PEZI</name>
<dbReference type="Proteomes" id="UP000275385">
    <property type="component" value="Unassembled WGS sequence"/>
</dbReference>
<dbReference type="OrthoDB" id="3595619at2759"/>
<proteinExistence type="predicted"/>
<evidence type="ECO:0000256" key="1">
    <source>
        <dbReference type="SAM" id="Coils"/>
    </source>
</evidence>
<keyword evidence="1" id="KW-0175">Coiled coil</keyword>
<gene>
    <name evidence="3" type="ORF">DL546_009746</name>
</gene>
<accession>A0A420YM95</accession>
<feature type="region of interest" description="Disordered" evidence="2">
    <location>
        <begin position="253"/>
        <end position="276"/>
    </location>
</feature>
<sequence>MSGSSRFSMRRRLLSSSSSWRRPSISAPSNFRHIHSESFHFPSPQPRHGTRPVSFRPLELSIYDPSNRLSPLIPNLDIDEHVPPPPAAHTRRENSWDDNSITLTHERSNSSMSFHIPRRPIQGQDEFSFMNSPDSSPPRVPPRSRARAYTAPNVDRMVERIASAMLEKERLQAEIDSIVERQSIYTNSRPTTAYGMQDLEPMPSIPALPAAAPSFAERLSVDGARPQTAPPTQPIHIPQRQKSFAEVVARFNNSPGHSRTRDEPERPLAPPLPLVLRPPLRKKKSFSRVSSWLFPGSDGQHRQNISLDSITNQPKPVTDKEGFYQIAGQHRISLDSAMTGSSQWQTEEEDEEKSATVPTTLSPGSSPMTAQASPINLRPPLLVNRMATSILNKQPGHRPQSVGVAF</sequence>
<feature type="region of interest" description="Disordered" evidence="2">
    <location>
        <begin position="337"/>
        <end position="374"/>
    </location>
</feature>
<organism evidence="3 4">
    <name type="scientific">Coniochaeta pulveracea</name>
    <dbReference type="NCBI Taxonomy" id="177199"/>
    <lineage>
        <taxon>Eukaryota</taxon>
        <taxon>Fungi</taxon>
        <taxon>Dikarya</taxon>
        <taxon>Ascomycota</taxon>
        <taxon>Pezizomycotina</taxon>
        <taxon>Sordariomycetes</taxon>
        <taxon>Sordariomycetidae</taxon>
        <taxon>Coniochaetales</taxon>
        <taxon>Coniochaetaceae</taxon>
        <taxon>Coniochaeta</taxon>
    </lineage>
</organism>
<comment type="caution">
    <text evidence="3">The sequence shown here is derived from an EMBL/GenBank/DDBJ whole genome shotgun (WGS) entry which is preliminary data.</text>
</comment>
<feature type="compositionally biased region" description="Polar residues" evidence="2">
    <location>
        <begin position="356"/>
        <end position="374"/>
    </location>
</feature>
<protein>
    <submittedName>
        <fullName evidence="3">Uncharacterized protein</fullName>
    </submittedName>
</protein>
<feature type="coiled-coil region" evidence="1">
    <location>
        <begin position="154"/>
        <end position="181"/>
    </location>
</feature>
<feature type="compositionally biased region" description="Low complexity" evidence="2">
    <location>
        <begin position="14"/>
        <end position="27"/>
    </location>
</feature>
<feature type="region of interest" description="Disordered" evidence="2">
    <location>
        <begin position="124"/>
        <end position="146"/>
    </location>
</feature>